<feature type="domain" description="HAMP" evidence="7">
    <location>
        <begin position="210"/>
        <end position="266"/>
    </location>
</feature>
<dbReference type="PROSITE" id="PS50111">
    <property type="entry name" value="CHEMOTAXIS_TRANSDUC_2"/>
    <property type="match status" value="1"/>
</dbReference>
<comment type="caution">
    <text evidence="8">The sequence shown here is derived from an EMBL/GenBank/DDBJ whole genome shotgun (WGS) entry which is preliminary data.</text>
</comment>
<name>A0ABR7MW39_9FIRM</name>
<accession>A0ABR7MW39</accession>
<dbReference type="PANTHER" id="PTHR32089">
    <property type="entry name" value="METHYL-ACCEPTING CHEMOTAXIS PROTEIN MCPB"/>
    <property type="match status" value="1"/>
</dbReference>
<dbReference type="SUPFAM" id="SSF58104">
    <property type="entry name" value="Methyl-accepting chemotaxis protein (MCP) signaling domain"/>
    <property type="match status" value="1"/>
</dbReference>
<feature type="domain" description="Methyl-accepting transducer" evidence="6">
    <location>
        <begin position="285"/>
        <end position="542"/>
    </location>
</feature>
<dbReference type="CDD" id="cd12912">
    <property type="entry name" value="PDC2_MCP_like"/>
    <property type="match status" value="1"/>
</dbReference>
<dbReference type="InterPro" id="IPR004089">
    <property type="entry name" value="MCPsignal_dom"/>
</dbReference>
<evidence type="ECO:0000313" key="8">
    <source>
        <dbReference type="EMBL" id="MBC8558016.1"/>
    </source>
</evidence>
<dbReference type="PROSITE" id="PS50885">
    <property type="entry name" value="HAMP"/>
    <property type="match status" value="1"/>
</dbReference>
<sequence length="571" mass="62758">MKEQNTNSQNEKREHKKIPIFSSLKFKMVLMLIVATAVTAATLLLIMVPFSERQIKNETKNYMYDIAQSSCSILDIMTSTDDAALKEHFQNVGVEGISSSYAYIVSSDGTMLYHPTAEKIGKSVENAVIKGVVSELKNGQKPENKVVTYDFNGVNKYAAYNISKDQSKIVVISADESEVLQPVNNMMKLAVFALIVVVVIVSAIGAVITEIALRPIIRVSQIVQKMADLDFSENENTEKMKKRKDETGVMTRSVALLREELVDLLEGIQKQSVQLFKTSANLDGDSDETQKMVEQVDRAVGDIATGATSQAQETQNATENVIAMGNMIEDTNAEAERLNGNAQQMKDSSDQAMQILKELNEINDRTKQSIEEVYTQTNITNESVQKIKEATVLIASIAEETNLLSLNASIEAARAGEQGKGFAVVASQIQKLAEQSNESASQIDEITNALISDSTKSVETIAQVRDIMNEQSEKMEKTDSMFRQVNTGVDHAMDSVNTITEKTELLNQSREKIIDVVQNLSAIAEENAASSQETSASITQVNTVVTDISDNASGLKDIAYHLENDVKRVQL</sequence>
<proteinExistence type="inferred from homology"/>
<evidence type="ECO:0000256" key="3">
    <source>
        <dbReference type="PROSITE-ProRule" id="PRU00284"/>
    </source>
</evidence>
<keyword evidence="4" id="KW-0175">Coiled coil</keyword>
<dbReference type="Gene3D" id="3.30.450.20">
    <property type="entry name" value="PAS domain"/>
    <property type="match status" value="1"/>
</dbReference>
<dbReference type="Gene3D" id="1.10.287.950">
    <property type="entry name" value="Methyl-accepting chemotaxis protein"/>
    <property type="match status" value="1"/>
</dbReference>
<dbReference type="InterPro" id="IPR004090">
    <property type="entry name" value="Chemotax_Me-accpt_rcpt"/>
</dbReference>
<dbReference type="Proteomes" id="UP000637513">
    <property type="component" value="Unassembled WGS sequence"/>
</dbReference>
<evidence type="ECO:0000256" key="1">
    <source>
        <dbReference type="ARBA" id="ARBA00023224"/>
    </source>
</evidence>
<protein>
    <submittedName>
        <fullName evidence="8">Methyl-accepting chemotaxis protein</fullName>
    </submittedName>
</protein>
<dbReference type="PANTHER" id="PTHR32089:SF112">
    <property type="entry name" value="LYSOZYME-LIKE PROTEIN-RELATED"/>
    <property type="match status" value="1"/>
</dbReference>
<dbReference type="Gene3D" id="1.10.8.500">
    <property type="entry name" value="HAMP domain in histidine kinase"/>
    <property type="match status" value="1"/>
</dbReference>
<gene>
    <name evidence="8" type="ORF">H8700_09885</name>
</gene>
<dbReference type="SMART" id="SM00283">
    <property type="entry name" value="MA"/>
    <property type="match status" value="1"/>
</dbReference>
<evidence type="ECO:0000256" key="5">
    <source>
        <dbReference type="SAM" id="Phobius"/>
    </source>
</evidence>
<dbReference type="Pfam" id="PF00015">
    <property type="entry name" value="MCPsignal"/>
    <property type="match status" value="1"/>
</dbReference>
<evidence type="ECO:0000256" key="2">
    <source>
        <dbReference type="ARBA" id="ARBA00029447"/>
    </source>
</evidence>
<evidence type="ECO:0000259" key="6">
    <source>
        <dbReference type="PROSITE" id="PS50111"/>
    </source>
</evidence>
<keyword evidence="5" id="KW-0472">Membrane</keyword>
<comment type="similarity">
    <text evidence="2">Belongs to the methyl-accepting chemotaxis (MCP) protein family.</text>
</comment>
<dbReference type="EMBL" id="JACRSW010000032">
    <property type="protein sequence ID" value="MBC8558016.1"/>
    <property type="molecule type" value="Genomic_DNA"/>
</dbReference>
<dbReference type="InterPro" id="IPR003660">
    <property type="entry name" value="HAMP_dom"/>
</dbReference>
<organism evidence="8 9">
    <name type="scientific">Jutongia hominis</name>
    <dbReference type="NCBI Taxonomy" id="2763664"/>
    <lineage>
        <taxon>Bacteria</taxon>
        <taxon>Bacillati</taxon>
        <taxon>Bacillota</taxon>
        <taxon>Clostridia</taxon>
        <taxon>Lachnospirales</taxon>
        <taxon>Lachnospiraceae</taxon>
        <taxon>Jutongia</taxon>
    </lineage>
</organism>
<evidence type="ECO:0000259" key="7">
    <source>
        <dbReference type="PROSITE" id="PS50885"/>
    </source>
</evidence>
<keyword evidence="5" id="KW-1133">Transmembrane helix</keyword>
<evidence type="ECO:0000256" key="4">
    <source>
        <dbReference type="SAM" id="Coils"/>
    </source>
</evidence>
<dbReference type="RefSeq" id="WP_249305482.1">
    <property type="nucleotide sequence ID" value="NZ_JACRSW010000032.1"/>
</dbReference>
<reference evidence="8 9" key="1">
    <citation type="submission" date="2020-08" db="EMBL/GenBank/DDBJ databases">
        <title>Genome public.</title>
        <authorList>
            <person name="Liu C."/>
            <person name="Sun Q."/>
        </authorList>
    </citation>
    <scope>NUCLEOTIDE SEQUENCE [LARGE SCALE GENOMIC DNA]</scope>
    <source>
        <strain evidence="8 9">BX3</strain>
    </source>
</reference>
<keyword evidence="9" id="KW-1185">Reference proteome</keyword>
<keyword evidence="1 3" id="KW-0807">Transducer</keyword>
<feature type="coiled-coil region" evidence="4">
    <location>
        <begin position="328"/>
        <end position="376"/>
    </location>
</feature>
<evidence type="ECO:0000313" key="9">
    <source>
        <dbReference type="Proteomes" id="UP000637513"/>
    </source>
</evidence>
<keyword evidence="5" id="KW-0812">Transmembrane</keyword>
<dbReference type="PRINTS" id="PR00260">
    <property type="entry name" value="CHEMTRNSDUCR"/>
</dbReference>
<feature type="transmembrane region" description="Helical" evidence="5">
    <location>
        <begin position="29"/>
        <end position="50"/>
    </location>
</feature>
<feature type="transmembrane region" description="Helical" evidence="5">
    <location>
        <begin position="189"/>
        <end position="208"/>
    </location>
</feature>